<sequence>MKNMERLCSILIIGILSVGLVGCGGVKPSKVVSEYFNEVKKGDKGKSNELLKNSMEEGSKKNTEDAEGNEVSDEVSNLLSESVKKLTLKINNETIDGEKATVNVTVEGDNIAMAMGGAITKSFGLVFQAAFTNPDMTDEERDRIMNDAMIESFKNITSDQRTGDITLTKSDKEWTIESNNELNRLILGEAKLTTD</sequence>
<dbReference type="Proteomes" id="UP000198597">
    <property type="component" value="Unassembled WGS sequence"/>
</dbReference>
<evidence type="ECO:0000313" key="1">
    <source>
        <dbReference type="EMBL" id="SDP85918.1"/>
    </source>
</evidence>
<accession>A0A1H0W5Q6</accession>
<dbReference type="AlphaFoldDB" id="A0A1H0W5Q6"/>
<dbReference type="OrthoDB" id="1778308at2"/>
<evidence type="ECO:0000313" key="2">
    <source>
        <dbReference type="Proteomes" id="UP000198597"/>
    </source>
</evidence>
<dbReference type="Gene3D" id="3.10.450.50">
    <property type="match status" value="1"/>
</dbReference>
<dbReference type="PROSITE" id="PS51257">
    <property type="entry name" value="PROKAR_LIPOPROTEIN"/>
    <property type="match status" value="1"/>
</dbReference>
<protein>
    <submittedName>
        <fullName evidence="1">Uncharacterized protein</fullName>
    </submittedName>
</protein>
<name>A0A1H0W5Q6_9CLOT</name>
<dbReference type="EMBL" id="FNJM01000033">
    <property type="protein sequence ID" value="SDP85918.1"/>
    <property type="molecule type" value="Genomic_DNA"/>
</dbReference>
<reference evidence="1 2" key="1">
    <citation type="submission" date="2016-10" db="EMBL/GenBank/DDBJ databases">
        <authorList>
            <person name="de Groot N.N."/>
        </authorList>
    </citation>
    <scope>NUCLEOTIDE SEQUENCE [LARGE SCALE GENOMIC DNA]</scope>
    <source>
        <strain evidence="1 2">DSM 12272</strain>
    </source>
</reference>
<organism evidence="1 2">
    <name type="scientific">Clostridium gasigenes</name>
    <dbReference type="NCBI Taxonomy" id="94869"/>
    <lineage>
        <taxon>Bacteria</taxon>
        <taxon>Bacillati</taxon>
        <taxon>Bacillota</taxon>
        <taxon>Clostridia</taxon>
        <taxon>Eubacteriales</taxon>
        <taxon>Clostridiaceae</taxon>
        <taxon>Clostridium</taxon>
    </lineage>
</organism>
<proteinExistence type="predicted"/>
<dbReference type="STRING" id="94869.SAMN04488529_1338"/>
<keyword evidence="2" id="KW-1185">Reference proteome</keyword>
<dbReference type="RefSeq" id="WP_089973755.1">
    <property type="nucleotide sequence ID" value="NZ_FNJM01000033.1"/>
</dbReference>
<gene>
    <name evidence="1" type="ORF">SAMN04488529_1338</name>
</gene>